<comment type="caution">
    <text evidence="1">The sequence shown here is derived from an EMBL/GenBank/DDBJ whole genome shotgun (WGS) entry which is preliminary data.</text>
</comment>
<accession>A0ABQ9H3C0</accession>
<evidence type="ECO:0000313" key="2">
    <source>
        <dbReference type="Proteomes" id="UP001159363"/>
    </source>
</evidence>
<dbReference type="EMBL" id="JARBHB010000007">
    <property type="protein sequence ID" value="KAJ8878788.1"/>
    <property type="molecule type" value="Genomic_DNA"/>
</dbReference>
<gene>
    <name evidence="1" type="ORF">PR048_019374</name>
</gene>
<sequence>MLIPGPMGYNMFWLAGRSGGENRSVRSHASWAPPPPSPPLWAGCCDYSGGQWPVSRCHYHLYKAGSHCISGMMVLCCAASHRATVSISNIYWDLLIYFVCVLLPLPFHCLKSLDEVFRAPACSDINDLASELSSPASHIICCCGSKSAREARTRCEWTVQEDRKLFIYLHLTQTCCRGLKRILTLAHDALALHSTTCYNNMAVKQLLDQFYSLSGKTIAEKLKCLNHLISDLKLRCEQDEINQFIAEIKPKNAFEKLLKGRLIDSFRRSRELVEVLKCDDRLFIKQVLGCDWFFEGSSTDFPSCEFFMTNVFPSTSFSTRNDIIHMLSLHIKDSCMAEQLFEALRSQYGFQQARPLLCNCSAHFVQSVLDSNISEVHFTQREVSKLCKKHPVMVKCNVKKKYFACHISEILKVLIDVDVNIFIELFESKNCDVASINLKIGRRGTKKIVHTNPVGIIKSAVKYNRILNPRYLQKYLSAEDFSEFYISLFPESFEETEFFWDFSSFYTMVEMFPTNKRLEMLLSCFEKVYGESLLKQTDLVGEKLLKLLSPVQREKCVQQKIDKCLREDNDETQWLSYLTAENSVPMLNKYLIEAANTSDRSRLITCLILTCKINEDLEALASVCKHVVSRYCNDHFSLRFNFLNDLLINFDLVNLEDRHWSSVLELINMFFLNEEYQRNITVVADILVEAINYKLNRKADITKQIDQLIIVKLSMCSNINNWLILDKEPKYQVVIFEAFGERIPKVKKLKVPLSKVAFSLLKSVVTWNKKNKMFQFSLSKFTWAVENLRKITETNLQRRKKKTLLDLLTYDVETKQLLFPDYVCSNKRNKDVKYFLKMDIEQFIQNAEKEVQFLLDSWTGMYRQVFRTWNLQSFTKVKDTVVEICVRMVESDADIHKRENAIIVLSFLMQEGSFSKLIAPFCPVSEKIAVEDEETEKILPLCKKSAICLHNINPWNDFSTVTQFCKGDYLKFVLGSLTSICYKTSEKRVLPILERLAESPVSLKKHALRLTFDIVCKPQILPVLQKLWNCNQNPATREVLLRLVSRAFQRYPTHDMFILFKFYLSSVTADYKNAFNEMSIWRLIPDDYKGEYVELCWHKLHVLQEQGTKTKAIISDLANSLQSMVEYLPSGFCDHVLKQYLIKDSPFLNKCTNFAAAYLLHTKSQEELNMRFDVISNLLKDMASFGSSAWKDIENFINILCTEAMSEDGCVNIVAAKENVPNSDD</sequence>
<dbReference type="Proteomes" id="UP001159363">
    <property type="component" value="Chromosome 6"/>
</dbReference>
<proteinExistence type="predicted"/>
<protein>
    <submittedName>
        <fullName evidence="1">Uncharacterized protein</fullName>
    </submittedName>
</protein>
<keyword evidence="2" id="KW-1185">Reference proteome</keyword>
<reference evidence="1 2" key="1">
    <citation type="submission" date="2023-02" db="EMBL/GenBank/DDBJ databases">
        <title>LHISI_Scaffold_Assembly.</title>
        <authorList>
            <person name="Stuart O.P."/>
            <person name="Cleave R."/>
            <person name="Magrath M.J.L."/>
            <person name="Mikheyev A.S."/>
        </authorList>
    </citation>
    <scope>NUCLEOTIDE SEQUENCE [LARGE SCALE GENOMIC DNA]</scope>
    <source>
        <strain evidence="1">Daus_M_001</strain>
        <tissue evidence="1">Leg muscle</tissue>
    </source>
</reference>
<name>A0ABQ9H3C0_9NEOP</name>
<evidence type="ECO:0000313" key="1">
    <source>
        <dbReference type="EMBL" id="KAJ8878788.1"/>
    </source>
</evidence>
<organism evidence="1 2">
    <name type="scientific">Dryococelus australis</name>
    <dbReference type="NCBI Taxonomy" id="614101"/>
    <lineage>
        <taxon>Eukaryota</taxon>
        <taxon>Metazoa</taxon>
        <taxon>Ecdysozoa</taxon>
        <taxon>Arthropoda</taxon>
        <taxon>Hexapoda</taxon>
        <taxon>Insecta</taxon>
        <taxon>Pterygota</taxon>
        <taxon>Neoptera</taxon>
        <taxon>Polyneoptera</taxon>
        <taxon>Phasmatodea</taxon>
        <taxon>Verophasmatodea</taxon>
        <taxon>Anareolatae</taxon>
        <taxon>Phasmatidae</taxon>
        <taxon>Eurycanthinae</taxon>
        <taxon>Dryococelus</taxon>
    </lineage>
</organism>